<keyword evidence="2" id="KW-0560">Oxidoreductase</keyword>
<comment type="caution">
    <text evidence="5">The sequence shown here is derived from an EMBL/GenBank/DDBJ whole genome shotgun (WGS) entry which is preliminary data.</text>
</comment>
<sequence>MEEQDRSSSPWFQRSHISTMKAIWAVAGALFIARATAASSSECHCLPGDDCWPAPSEWDALNCTVGGRLIATVPVGSPCHDPNYDVAACAELQTAWTFPQTHCASSSSVMHQFFANRSCDPFTPRDTPCELGNYVSYAVDVASGDDVIAAIKFAQQNNIRFVIRNTGHDYLGRSTGAGALSVWTHHLDSIEYLNWTDPTYSGPAYKLGSGVQGYQVLEATHARGHVLVGGECPTVGLAGGYTQGGGHSALSTNFGLGADQTLAFEVVTAAGKVVTASRTSNTDLYWALSGGGAGNYGVVLSATVKAYPNAVVSGASVAFSTRNLTSDVFVEAVTRFHELLPAMIDAGTTVIYQILPGTFLIHPLTAYNQTSEQVKTILAPLLSALTDLGVPHTATYTQYDSYYDHYADYMGPLPNGNLGVGEFNYGGRLLPRAALESNSAGIATVLHNLTAQGVVAVGVGLNVSRTNDVPNAIFDPWRNAAVTLQIGSAWSNTAPWSKMLADQKHMTDSLVPQLEAVSPGSGAYENEADFRQANWKETFFGSNYNALARVKAKWDPHHFFYALKGVGSDFWTVSESGRMCKAESGRVCKA</sequence>
<dbReference type="InterPro" id="IPR016169">
    <property type="entry name" value="FAD-bd_PCMH_sub2"/>
</dbReference>
<organism evidence="5 6">
    <name type="scientific">Aspergillus lucknowensis</name>
    <dbReference type="NCBI Taxonomy" id="176173"/>
    <lineage>
        <taxon>Eukaryota</taxon>
        <taxon>Fungi</taxon>
        <taxon>Dikarya</taxon>
        <taxon>Ascomycota</taxon>
        <taxon>Pezizomycotina</taxon>
        <taxon>Eurotiomycetes</taxon>
        <taxon>Eurotiomycetidae</taxon>
        <taxon>Eurotiales</taxon>
        <taxon>Aspergillaceae</taxon>
        <taxon>Aspergillus</taxon>
        <taxon>Aspergillus subgen. Nidulantes</taxon>
    </lineage>
</organism>
<dbReference type="PANTHER" id="PTHR13878">
    <property type="entry name" value="GULONOLACTONE OXIDASE"/>
    <property type="match status" value="1"/>
</dbReference>
<feature type="chain" id="PRO_5045910219" description="FAD-binding PCMH-type domain-containing protein" evidence="3">
    <location>
        <begin position="38"/>
        <end position="590"/>
    </location>
</feature>
<dbReference type="GeneID" id="98145460"/>
<evidence type="ECO:0000313" key="6">
    <source>
        <dbReference type="Proteomes" id="UP001610432"/>
    </source>
</evidence>
<dbReference type="PANTHER" id="PTHR13878:SF91">
    <property type="entry name" value="FAD BINDING DOMAIN PROTEIN (AFU_ORTHOLOGUE AFUA_6G12070)-RELATED"/>
    <property type="match status" value="1"/>
</dbReference>
<dbReference type="InterPro" id="IPR012951">
    <property type="entry name" value="BBE"/>
</dbReference>
<dbReference type="Proteomes" id="UP001610432">
    <property type="component" value="Unassembled WGS sequence"/>
</dbReference>
<evidence type="ECO:0000256" key="2">
    <source>
        <dbReference type="ARBA" id="ARBA00023002"/>
    </source>
</evidence>
<dbReference type="Pfam" id="PF01565">
    <property type="entry name" value="FAD_binding_4"/>
    <property type="match status" value="1"/>
</dbReference>
<dbReference type="Gene3D" id="3.30.465.10">
    <property type="match status" value="2"/>
</dbReference>
<comment type="similarity">
    <text evidence="1">Belongs to the oxygen-dependent FAD-linked oxidoreductase family.</text>
</comment>
<dbReference type="InterPro" id="IPR036318">
    <property type="entry name" value="FAD-bd_PCMH-like_sf"/>
</dbReference>
<name>A0ABR4LD79_9EURO</name>
<evidence type="ECO:0000259" key="4">
    <source>
        <dbReference type="PROSITE" id="PS51387"/>
    </source>
</evidence>
<dbReference type="Pfam" id="PF08031">
    <property type="entry name" value="BBE"/>
    <property type="match status" value="1"/>
</dbReference>
<keyword evidence="3" id="KW-0732">Signal</keyword>
<accession>A0ABR4LD79</accession>
<protein>
    <recommendedName>
        <fullName evidence="4">FAD-binding PCMH-type domain-containing protein</fullName>
    </recommendedName>
</protein>
<feature type="signal peptide" evidence="3">
    <location>
        <begin position="1"/>
        <end position="37"/>
    </location>
</feature>
<dbReference type="InterPro" id="IPR050432">
    <property type="entry name" value="FAD-linked_Oxidoreductases_BP"/>
</dbReference>
<dbReference type="SUPFAM" id="SSF56176">
    <property type="entry name" value="FAD-binding/transporter-associated domain-like"/>
    <property type="match status" value="1"/>
</dbReference>
<dbReference type="PROSITE" id="PS51387">
    <property type="entry name" value="FAD_PCMH"/>
    <property type="match status" value="1"/>
</dbReference>
<evidence type="ECO:0000313" key="5">
    <source>
        <dbReference type="EMBL" id="KAL2862488.1"/>
    </source>
</evidence>
<dbReference type="InterPro" id="IPR016166">
    <property type="entry name" value="FAD-bd_PCMH"/>
</dbReference>
<evidence type="ECO:0000256" key="3">
    <source>
        <dbReference type="SAM" id="SignalP"/>
    </source>
</evidence>
<dbReference type="RefSeq" id="XP_070881467.1">
    <property type="nucleotide sequence ID" value="XM_071030388.1"/>
</dbReference>
<dbReference type="InterPro" id="IPR006094">
    <property type="entry name" value="Oxid_FAD_bind_N"/>
</dbReference>
<keyword evidence="6" id="KW-1185">Reference proteome</keyword>
<gene>
    <name evidence="5" type="ORF">BJX67DRAFT_366339</name>
</gene>
<evidence type="ECO:0000256" key="1">
    <source>
        <dbReference type="ARBA" id="ARBA00005466"/>
    </source>
</evidence>
<dbReference type="EMBL" id="JBFXLQ010000067">
    <property type="protein sequence ID" value="KAL2862488.1"/>
    <property type="molecule type" value="Genomic_DNA"/>
</dbReference>
<proteinExistence type="inferred from homology"/>
<reference evidence="5 6" key="1">
    <citation type="submission" date="2024-07" db="EMBL/GenBank/DDBJ databases">
        <title>Section-level genome sequencing and comparative genomics of Aspergillus sections Usti and Cavernicolus.</title>
        <authorList>
            <consortium name="Lawrence Berkeley National Laboratory"/>
            <person name="Nybo J.L."/>
            <person name="Vesth T.C."/>
            <person name="Theobald S."/>
            <person name="Frisvad J.C."/>
            <person name="Larsen T.O."/>
            <person name="Kjaerboelling I."/>
            <person name="Rothschild-Mancinelli K."/>
            <person name="Lyhne E.K."/>
            <person name="Kogle M.E."/>
            <person name="Barry K."/>
            <person name="Clum A."/>
            <person name="Na H."/>
            <person name="Ledsgaard L."/>
            <person name="Lin J."/>
            <person name="Lipzen A."/>
            <person name="Kuo A."/>
            <person name="Riley R."/>
            <person name="Mondo S."/>
            <person name="Labutti K."/>
            <person name="Haridas S."/>
            <person name="Pangalinan J."/>
            <person name="Salamov A.A."/>
            <person name="Simmons B.A."/>
            <person name="Magnuson J.K."/>
            <person name="Chen J."/>
            <person name="Drula E."/>
            <person name="Henrissat B."/>
            <person name="Wiebenga A."/>
            <person name="Lubbers R.J."/>
            <person name="Gomes A.C."/>
            <person name="Macurrencykelacurrency M.R."/>
            <person name="Stajich J."/>
            <person name="Grigoriev I.V."/>
            <person name="Mortensen U.H."/>
            <person name="De Vries R.P."/>
            <person name="Baker S.E."/>
            <person name="Andersen M.R."/>
        </authorList>
    </citation>
    <scope>NUCLEOTIDE SEQUENCE [LARGE SCALE GENOMIC DNA]</scope>
    <source>
        <strain evidence="5 6">CBS 449.75</strain>
    </source>
</reference>
<feature type="domain" description="FAD-binding PCMH-type" evidence="4">
    <location>
        <begin position="131"/>
        <end position="309"/>
    </location>
</feature>